<evidence type="ECO:0000256" key="3">
    <source>
        <dbReference type="ARBA" id="ARBA00022741"/>
    </source>
</evidence>
<evidence type="ECO:0000256" key="6">
    <source>
        <dbReference type="RuleBase" id="RU003330"/>
    </source>
</evidence>
<feature type="binding site" evidence="5">
    <location>
        <position position="33"/>
    </location>
    <ligand>
        <name>AMP</name>
        <dbReference type="ChEBI" id="CHEBI:456215"/>
    </ligand>
</feature>
<dbReference type="Pfam" id="PF00406">
    <property type="entry name" value="ADK"/>
    <property type="match status" value="1"/>
</dbReference>
<comment type="similarity">
    <text evidence="5 6">Belongs to the adenylate kinase family.</text>
</comment>
<dbReference type="InterPro" id="IPR000850">
    <property type="entry name" value="Adenylat/UMP-CMP_kin"/>
</dbReference>
<reference evidence="8 9" key="1">
    <citation type="journal article" date="2016" name="Nat. Commun.">
        <title>Thousands of microbial genomes shed light on interconnected biogeochemical processes in an aquifer system.</title>
        <authorList>
            <person name="Anantharaman K."/>
            <person name="Brown C.T."/>
            <person name="Hug L.A."/>
            <person name="Sharon I."/>
            <person name="Castelle C.J."/>
            <person name="Probst A.J."/>
            <person name="Thomas B.C."/>
            <person name="Singh A."/>
            <person name="Wilkins M.J."/>
            <person name="Karaoz U."/>
            <person name="Brodie E.L."/>
            <person name="Williams K.H."/>
            <person name="Hubbard S.S."/>
            <person name="Banfield J.F."/>
        </authorList>
    </citation>
    <scope>NUCLEOTIDE SEQUENCE [LARGE SCALE GENOMIC DNA]</scope>
</reference>
<accession>A0A1G1Z535</accession>
<comment type="subcellular location">
    <subcellularLocation>
        <location evidence="5 7">Cytoplasm</location>
    </subcellularLocation>
</comment>
<evidence type="ECO:0000313" key="9">
    <source>
        <dbReference type="Proteomes" id="UP000178515"/>
    </source>
</evidence>
<organism evidence="8 9">
    <name type="scientific">Candidatus Colwellbacteria bacterium RIFCSPHIGHO2_12_FULL_44_17</name>
    <dbReference type="NCBI Taxonomy" id="1797689"/>
    <lineage>
        <taxon>Bacteria</taxon>
        <taxon>Candidatus Colwelliibacteriota</taxon>
    </lineage>
</organism>
<dbReference type="Gene3D" id="3.40.50.300">
    <property type="entry name" value="P-loop containing nucleotide triphosphate hydrolases"/>
    <property type="match status" value="1"/>
</dbReference>
<feature type="binding site" evidence="5">
    <location>
        <begin position="12"/>
        <end position="17"/>
    </location>
    <ligand>
        <name>ATP</name>
        <dbReference type="ChEBI" id="CHEBI:30616"/>
    </ligand>
</feature>
<name>A0A1G1Z535_9BACT</name>
<comment type="pathway">
    <text evidence="5">Purine metabolism; AMP biosynthesis via salvage pathway; AMP from ADP: step 1/1.</text>
</comment>
<keyword evidence="1 5" id="KW-0808">Transferase</keyword>
<feature type="binding site" evidence="5">
    <location>
        <position position="141"/>
    </location>
    <ligand>
        <name>ATP</name>
        <dbReference type="ChEBI" id="CHEBI:30616"/>
    </ligand>
</feature>
<dbReference type="PANTHER" id="PTHR23359">
    <property type="entry name" value="NUCLEOTIDE KINASE"/>
    <property type="match status" value="1"/>
</dbReference>
<dbReference type="STRING" id="1797689.A3F24_01020"/>
<comment type="caution">
    <text evidence="5">Lacks conserved residue(s) required for the propagation of feature annotation.</text>
</comment>
<dbReference type="SUPFAM" id="SSF52540">
    <property type="entry name" value="P-loop containing nucleoside triphosphate hydrolases"/>
    <property type="match status" value="1"/>
</dbReference>
<comment type="subunit">
    <text evidence="5 7">Monomer.</text>
</comment>
<dbReference type="PRINTS" id="PR00094">
    <property type="entry name" value="ADENYLTKNASE"/>
</dbReference>
<keyword evidence="3 5" id="KW-0547">Nucleotide-binding</keyword>
<comment type="function">
    <text evidence="5">Catalyzes the reversible transfer of the terminal phosphate group between ATP and AMP. Plays an important role in cellular energy homeostasis and in adenine nucleotide metabolism.</text>
</comment>
<dbReference type="GO" id="GO:0004017">
    <property type="term" value="F:AMP kinase activity"/>
    <property type="evidence" value="ECO:0007669"/>
    <property type="project" value="UniProtKB-UniRule"/>
</dbReference>
<keyword evidence="2 5" id="KW-0545">Nucleotide biosynthesis</keyword>
<keyword evidence="4 5" id="KW-0418">Kinase</keyword>
<feature type="binding site" evidence="5">
    <location>
        <position position="42"/>
    </location>
    <ligand>
        <name>AMP</name>
        <dbReference type="ChEBI" id="CHEBI:456215"/>
    </ligand>
</feature>
<dbReference type="AlphaFoldDB" id="A0A1G1Z535"/>
<feature type="binding site" evidence="5">
    <location>
        <position position="170"/>
    </location>
    <ligand>
        <name>AMP</name>
        <dbReference type="ChEBI" id="CHEBI:456215"/>
    </ligand>
</feature>
<feature type="binding site" evidence="5">
    <location>
        <position position="181"/>
    </location>
    <ligand>
        <name>AMP</name>
        <dbReference type="ChEBI" id="CHEBI:456215"/>
    </ligand>
</feature>
<dbReference type="EC" id="2.7.4.3" evidence="5 7"/>
<dbReference type="InterPro" id="IPR027417">
    <property type="entry name" value="P-loop_NTPase"/>
</dbReference>
<sequence length="224" mass="25266">MKKVFIVFGPPGSGKGTQAALLADRFLLVNFDTGAYLEDIFRHWDGKDKGIGKEKKLFDSGKLCTPEWVMRVVNKRVKQLARARIGLVFSGSPRTIYDAFGEPKKIDGVMDTLSTEYSKENITVFHLDVPEKESLKRNTSRLVCSVCKRQVLGIVKIKVCPFCGGPLRKRTLDKPEVIKVRLKAYKEETLPLLKEFKNRSFKVVPIKGTGKPFNIFNSILKSLS</sequence>
<evidence type="ECO:0000256" key="2">
    <source>
        <dbReference type="ARBA" id="ARBA00022727"/>
    </source>
</evidence>
<dbReference type="HAMAP" id="MF_00235">
    <property type="entry name" value="Adenylate_kinase_Adk"/>
    <property type="match status" value="1"/>
</dbReference>
<comment type="caution">
    <text evidence="8">The sequence shown here is derived from an EMBL/GenBank/DDBJ whole genome shotgun (WGS) entry which is preliminary data.</text>
</comment>
<evidence type="ECO:0000313" key="8">
    <source>
        <dbReference type="EMBL" id="OGY59732.1"/>
    </source>
</evidence>
<protein>
    <recommendedName>
        <fullName evidence="5 7">Adenylate kinase</fullName>
        <shortName evidence="5">AK</shortName>
        <ecNumber evidence="5 7">2.7.4.3</ecNumber>
    </recommendedName>
    <alternativeName>
        <fullName evidence="5">ATP-AMP transphosphorylase</fullName>
    </alternativeName>
    <alternativeName>
        <fullName evidence="5">ATP:AMP phosphotransferase</fullName>
    </alternativeName>
    <alternativeName>
        <fullName evidence="5">Adenylate monophosphate kinase</fullName>
    </alternativeName>
</protein>
<proteinExistence type="inferred from homology"/>
<dbReference type="GO" id="GO:0005737">
    <property type="term" value="C:cytoplasm"/>
    <property type="evidence" value="ECO:0007669"/>
    <property type="project" value="UniProtKB-SubCell"/>
</dbReference>
<comment type="catalytic activity">
    <reaction evidence="5 7">
        <text>AMP + ATP = 2 ADP</text>
        <dbReference type="Rhea" id="RHEA:12973"/>
        <dbReference type="ChEBI" id="CHEBI:30616"/>
        <dbReference type="ChEBI" id="CHEBI:456215"/>
        <dbReference type="ChEBI" id="CHEBI:456216"/>
        <dbReference type="EC" id="2.7.4.3"/>
    </reaction>
</comment>
<feature type="binding site" evidence="5">
    <location>
        <position position="210"/>
    </location>
    <ligand>
        <name>ATP</name>
        <dbReference type="ChEBI" id="CHEBI:30616"/>
    </ligand>
</feature>
<comment type="domain">
    <text evidence="5">Consists of three domains, a large central CORE domain and two small peripheral domains, NMPbind and LID, which undergo movements during catalysis. The LID domain closes over the site of phosphoryl transfer upon ATP binding. Assembling and dissambling the active center during each catalytic cycle provides an effective means to prevent ATP hydrolysis.</text>
</comment>
<keyword evidence="5" id="KW-0963">Cytoplasm</keyword>
<gene>
    <name evidence="5" type="primary">adk</name>
    <name evidence="8" type="ORF">A3F24_01020</name>
</gene>
<dbReference type="GO" id="GO:0005524">
    <property type="term" value="F:ATP binding"/>
    <property type="evidence" value="ECO:0007669"/>
    <property type="project" value="UniProtKB-UniRule"/>
</dbReference>
<dbReference type="Proteomes" id="UP000178515">
    <property type="component" value="Unassembled WGS sequence"/>
</dbReference>
<dbReference type="UniPathway" id="UPA00588">
    <property type="reaction ID" value="UER00649"/>
</dbReference>
<dbReference type="GO" id="GO:0044209">
    <property type="term" value="P:AMP salvage"/>
    <property type="evidence" value="ECO:0007669"/>
    <property type="project" value="UniProtKB-UniRule"/>
</dbReference>
<evidence type="ECO:0000256" key="5">
    <source>
        <dbReference type="HAMAP-Rule" id="MF_00235"/>
    </source>
</evidence>
<dbReference type="CDD" id="cd01428">
    <property type="entry name" value="ADK"/>
    <property type="match status" value="1"/>
</dbReference>
<evidence type="ECO:0000256" key="1">
    <source>
        <dbReference type="ARBA" id="ARBA00022679"/>
    </source>
</evidence>
<keyword evidence="5 7" id="KW-0067">ATP-binding</keyword>
<evidence type="ECO:0000256" key="7">
    <source>
        <dbReference type="RuleBase" id="RU003331"/>
    </source>
</evidence>
<dbReference type="EMBL" id="MHIX01000010">
    <property type="protein sequence ID" value="OGY59732.1"/>
    <property type="molecule type" value="Genomic_DNA"/>
</dbReference>
<evidence type="ECO:0000256" key="4">
    <source>
        <dbReference type="ARBA" id="ARBA00022777"/>
    </source>
</evidence>